<protein>
    <submittedName>
        <fullName evidence="1">Uncharacterized protein</fullName>
    </submittedName>
</protein>
<reference evidence="1 2" key="1">
    <citation type="journal article" date="2016" name="Front. Microbiol.">
        <title>Comparative Genomics Analysis of Streptomyces Species Reveals Their Adaptation to the Marine Environment and Their Diversity at the Genomic Level.</title>
        <authorList>
            <person name="Tian X."/>
            <person name="Zhang Z."/>
            <person name="Yang T."/>
            <person name="Chen M."/>
            <person name="Li J."/>
            <person name="Chen F."/>
            <person name="Yang J."/>
            <person name="Li W."/>
            <person name="Zhang B."/>
            <person name="Zhang Z."/>
            <person name="Wu J."/>
            <person name="Zhang C."/>
            <person name="Long L."/>
            <person name="Xiao J."/>
        </authorList>
    </citation>
    <scope>NUCLEOTIDE SEQUENCE [LARGE SCALE GENOMIC DNA]</scope>
    <source>
        <strain evidence="1 2">SCSIO 10429</strain>
    </source>
</reference>
<gene>
    <name evidence="1" type="ORF">AN218_14780</name>
</gene>
<proteinExistence type="predicted"/>
<accession>A0A1E7L4J8</accession>
<evidence type="ECO:0000313" key="1">
    <source>
        <dbReference type="EMBL" id="OEV11051.1"/>
    </source>
</evidence>
<dbReference type="AlphaFoldDB" id="A0A1E7L4J8"/>
<keyword evidence="2" id="KW-1185">Reference proteome</keyword>
<evidence type="ECO:0000313" key="2">
    <source>
        <dbReference type="Proteomes" id="UP000176005"/>
    </source>
</evidence>
<organism evidence="1 2">
    <name type="scientific">Streptomyces nanshensis</name>
    <dbReference type="NCBI Taxonomy" id="518642"/>
    <lineage>
        <taxon>Bacteria</taxon>
        <taxon>Bacillati</taxon>
        <taxon>Actinomycetota</taxon>
        <taxon>Actinomycetes</taxon>
        <taxon>Kitasatosporales</taxon>
        <taxon>Streptomycetaceae</taxon>
        <taxon>Streptomyces</taxon>
    </lineage>
</organism>
<comment type="caution">
    <text evidence="1">The sequence shown here is derived from an EMBL/GenBank/DDBJ whole genome shotgun (WGS) entry which is preliminary data.</text>
</comment>
<name>A0A1E7L4J8_9ACTN</name>
<dbReference type="EMBL" id="LJGW01000252">
    <property type="protein sequence ID" value="OEV11051.1"/>
    <property type="molecule type" value="Genomic_DNA"/>
</dbReference>
<dbReference type="Proteomes" id="UP000176005">
    <property type="component" value="Unassembled WGS sequence"/>
</dbReference>
<sequence length="70" mass="7912">MWYQQIAEHFESSDEARFLTEGHSRAVQQAVADLIQKKGLTLEQTLAQLRVGILVRSGDQRDAERTAPES</sequence>